<evidence type="ECO:0000313" key="2">
    <source>
        <dbReference type="EMBL" id="KAK0181727.1"/>
    </source>
</evidence>
<keyword evidence="3" id="KW-1185">Reference proteome</keyword>
<dbReference type="GO" id="GO:0005856">
    <property type="term" value="C:cytoskeleton"/>
    <property type="evidence" value="ECO:0007669"/>
    <property type="project" value="TreeGrafter"/>
</dbReference>
<organism evidence="2 3">
    <name type="scientific">Microctonus hyperodae</name>
    <name type="common">Parasitoid wasp</name>
    <dbReference type="NCBI Taxonomy" id="165561"/>
    <lineage>
        <taxon>Eukaryota</taxon>
        <taxon>Metazoa</taxon>
        <taxon>Ecdysozoa</taxon>
        <taxon>Arthropoda</taxon>
        <taxon>Hexapoda</taxon>
        <taxon>Insecta</taxon>
        <taxon>Pterygota</taxon>
        <taxon>Neoptera</taxon>
        <taxon>Endopterygota</taxon>
        <taxon>Hymenoptera</taxon>
        <taxon>Apocrita</taxon>
        <taxon>Ichneumonoidea</taxon>
        <taxon>Braconidae</taxon>
        <taxon>Euphorinae</taxon>
        <taxon>Microctonus</taxon>
    </lineage>
</organism>
<dbReference type="AlphaFoldDB" id="A0AA39G540"/>
<reference evidence="2" key="1">
    <citation type="journal article" date="2023" name="bioRxiv">
        <title>Scaffold-level genome assemblies of two parasitoid biocontrol wasps reveal the parthenogenesis mechanism and an associated novel virus.</title>
        <authorList>
            <person name="Inwood S."/>
            <person name="Skelly J."/>
            <person name="Guhlin J."/>
            <person name="Harrop T."/>
            <person name="Goldson S."/>
            <person name="Dearden P."/>
        </authorList>
    </citation>
    <scope>NUCLEOTIDE SEQUENCE</scope>
    <source>
        <strain evidence="2">Lincoln</strain>
        <tissue evidence="2">Whole body</tissue>
    </source>
</reference>
<feature type="compositionally biased region" description="Basic residues" evidence="1">
    <location>
        <begin position="87"/>
        <end position="103"/>
    </location>
</feature>
<sequence>MYILSSMYINWHLQLLYVTAKGEILREKTSGPMDDCNVKVVAGRTSLGPIIRDETRNGNVTDGDDELLESLVKTATKSPATRTTPRERKRTRHADRKSLRRTLKNGLSEEEKKHIAAYIKGY</sequence>
<accession>A0AA39G540</accession>
<dbReference type="GO" id="GO:0030866">
    <property type="term" value="P:cortical actin cytoskeleton organization"/>
    <property type="evidence" value="ECO:0007669"/>
    <property type="project" value="TreeGrafter"/>
</dbReference>
<dbReference type="PANTHER" id="PTHR45920:SF4">
    <property type="entry name" value="FORMIN HOMOLOGY 2 DOMAIN CONTAINING, ISOFORM I"/>
    <property type="match status" value="1"/>
</dbReference>
<name>A0AA39G540_MICHY</name>
<evidence type="ECO:0000313" key="3">
    <source>
        <dbReference type="Proteomes" id="UP001168972"/>
    </source>
</evidence>
<protein>
    <submittedName>
        <fullName evidence="2">Uncharacterized protein</fullName>
    </submittedName>
</protein>
<dbReference type="EMBL" id="JAQQBR010000002">
    <property type="protein sequence ID" value="KAK0181727.1"/>
    <property type="molecule type" value="Genomic_DNA"/>
</dbReference>
<reference evidence="2" key="2">
    <citation type="submission" date="2023-03" db="EMBL/GenBank/DDBJ databases">
        <authorList>
            <person name="Inwood S.N."/>
            <person name="Skelly J.G."/>
            <person name="Guhlin J."/>
            <person name="Harrop T.W.R."/>
            <person name="Goldson S.G."/>
            <person name="Dearden P.K."/>
        </authorList>
    </citation>
    <scope>NUCLEOTIDE SEQUENCE</scope>
    <source>
        <strain evidence="2">Lincoln</strain>
        <tissue evidence="2">Whole body</tissue>
    </source>
</reference>
<evidence type="ECO:0000256" key="1">
    <source>
        <dbReference type="SAM" id="MobiDB-lite"/>
    </source>
</evidence>
<dbReference type="Proteomes" id="UP001168972">
    <property type="component" value="Unassembled WGS sequence"/>
</dbReference>
<feature type="region of interest" description="Disordered" evidence="1">
    <location>
        <begin position="73"/>
        <end position="108"/>
    </location>
</feature>
<dbReference type="PANTHER" id="PTHR45920">
    <property type="entry name" value="FORMIN HOMOLOGY 2 DOMAIN CONTAINING, ISOFORM I"/>
    <property type="match status" value="1"/>
</dbReference>
<dbReference type="GO" id="GO:0051015">
    <property type="term" value="F:actin filament binding"/>
    <property type="evidence" value="ECO:0007669"/>
    <property type="project" value="TreeGrafter"/>
</dbReference>
<gene>
    <name evidence="2" type="ORF">PV327_003984</name>
</gene>
<comment type="caution">
    <text evidence="2">The sequence shown here is derived from an EMBL/GenBank/DDBJ whole genome shotgun (WGS) entry which is preliminary data.</text>
</comment>
<dbReference type="GO" id="GO:0005737">
    <property type="term" value="C:cytoplasm"/>
    <property type="evidence" value="ECO:0007669"/>
    <property type="project" value="TreeGrafter"/>
</dbReference>
<proteinExistence type="predicted"/>